<dbReference type="AlphaFoldDB" id="A0A5Q0BIU6"/>
<keyword evidence="2" id="KW-1185">Reference proteome</keyword>
<sequence>MAESTEQVLAQDIMLGGRIILAGETVQIDQATLDAGIAALAKYKKRGVIQRGAGDIESQHGSTNDAALMALTLVSRLIVGLQGAQSLADVRAATDAIAADATAISDVLVNVKQPWQAKGAAEASKKIANRAAAVSAQL</sequence>
<dbReference type="Proteomes" id="UP000325755">
    <property type="component" value="Chromosome"/>
</dbReference>
<proteinExistence type="predicted"/>
<protein>
    <submittedName>
        <fullName evidence="1">Uncharacterized protein</fullName>
    </submittedName>
</protein>
<name>A0A5Q0BIU6_9GAMM</name>
<evidence type="ECO:0000313" key="2">
    <source>
        <dbReference type="Proteomes" id="UP000325755"/>
    </source>
</evidence>
<evidence type="ECO:0000313" key="1">
    <source>
        <dbReference type="EMBL" id="QFY43042.1"/>
    </source>
</evidence>
<dbReference type="RefSeq" id="WP_153249025.1">
    <property type="nucleotide sequence ID" value="NZ_CP044205.1"/>
</dbReference>
<dbReference type="KEGG" id="mmob:F6R98_10780"/>
<gene>
    <name evidence="1" type="ORF">F6R98_10780</name>
</gene>
<organism evidence="1 2">
    <name type="scientific">Candidatus Methylospira mobilis</name>
    <dbReference type="NCBI Taxonomy" id="1808979"/>
    <lineage>
        <taxon>Bacteria</taxon>
        <taxon>Pseudomonadati</taxon>
        <taxon>Pseudomonadota</taxon>
        <taxon>Gammaproteobacteria</taxon>
        <taxon>Methylococcales</taxon>
        <taxon>Methylococcaceae</taxon>
        <taxon>Candidatus Methylospira</taxon>
    </lineage>
</organism>
<accession>A0A5Q0BIU6</accession>
<dbReference type="InParanoid" id="A0A5Q0BIU6"/>
<reference evidence="1 2" key="1">
    <citation type="submission" date="2019-09" db="EMBL/GenBank/DDBJ databases">
        <title>Ecophysiology of the spiral-shaped methanotroph Methylospira mobilis as revealed by the complete genome sequence.</title>
        <authorList>
            <person name="Oshkin I.Y."/>
            <person name="Dedysh S.N."/>
            <person name="Miroshnikov K."/>
            <person name="Danilova O.V."/>
            <person name="Hakobyan A."/>
            <person name="Liesack W."/>
        </authorList>
    </citation>
    <scope>NUCLEOTIDE SEQUENCE [LARGE SCALE GENOMIC DNA]</scope>
    <source>
        <strain evidence="1 2">Shm1</strain>
    </source>
</reference>
<dbReference type="EMBL" id="CP044205">
    <property type="protein sequence ID" value="QFY43042.1"/>
    <property type="molecule type" value="Genomic_DNA"/>
</dbReference>